<dbReference type="InterPro" id="IPR045724">
    <property type="entry name" value="DUF6078"/>
</dbReference>
<reference evidence="1 2" key="1">
    <citation type="submission" date="2020-05" db="EMBL/GenBank/DDBJ databases">
        <title>Distinct polysaccharide utilization as determinants for interspecies competition between intestinal Prevotella spp.</title>
        <authorList>
            <person name="Galvez E.J.C."/>
            <person name="Iljazovic A."/>
            <person name="Strowig T."/>
        </authorList>
    </citation>
    <scope>NUCLEOTIDE SEQUENCE [LARGE SCALE GENOMIC DNA]</scope>
    <source>
        <strain evidence="1 2">PMUR</strain>
    </source>
</reference>
<dbReference type="RefSeq" id="WP_172274340.1">
    <property type="nucleotide sequence ID" value="NZ_CASGMU010000016.1"/>
</dbReference>
<dbReference type="EMBL" id="JABKKF010000003">
    <property type="protein sequence ID" value="NPD91552.1"/>
    <property type="molecule type" value="Genomic_DNA"/>
</dbReference>
<dbReference type="Proteomes" id="UP000714420">
    <property type="component" value="Unassembled WGS sequence"/>
</dbReference>
<name>A0ABX2ANE8_9BACT</name>
<dbReference type="Pfam" id="PF19555">
    <property type="entry name" value="DUF6078"/>
    <property type="match status" value="1"/>
</dbReference>
<accession>A0ABX2ANE8</accession>
<gene>
    <name evidence="1" type="ORF">HPS56_04145</name>
</gene>
<keyword evidence="2" id="KW-1185">Reference proteome</keyword>
<protein>
    <submittedName>
        <fullName evidence="1">Uncharacterized protein</fullName>
    </submittedName>
</protein>
<proteinExistence type="predicted"/>
<evidence type="ECO:0000313" key="2">
    <source>
        <dbReference type="Proteomes" id="UP000714420"/>
    </source>
</evidence>
<evidence type="ECO:0000313" key="1">
    <source>
        <dbReference type="EMBL" id="NPD91552.1"/>
    </source>
</evidence>
<sequence>MVHRQILKEKAAKYLVCFNENCPLHAHCLRWQVSRFVSDSRLVISCINPNLSQAVEGKCPAYRNDTPQPVARGMVHFYDDMPRKTEVEIKTKLISRYGRTGYYDMRRGTRQITAEIQEEIRQVCCSCGWTVKLRFDGYSEELVW</sequence>
<organism evidence="1 2">
    <name type="scientific">Xylanibacter muris</name>
    <dbReference type="NCBI Taxonomy" id="2736290"/>
    <lineage>
        <taxon>Bacteria</taxon>
        <taxon>Pseudomonadati</taxon>
        <taxon>Bacteroidota</taxon>
        <taxon>Bacteroidia</taxon>
        <taxon>Bacteroidales</taxon>
        <taxon>Prevotellaceae</taxon>
        <taxon>Xylanibacter</taxon>
    </lineage>
</organism>
<comment type="caution">
    <text evidence="1">The sequence shown here is derived from an EMBL/GenBank/DDBJ whole genome shotgun (WGS) entry which is preliminary data.</text>
</comment>